<evidence type="ECO:0000313" key="2">
    <source>
        <dbReference type="EMBL" id="UYP44319.1"/>
    </source>
</evidence>
<dbReference type="PROSITE" id="PS00109">
    <property type="entry name" value="PROTEIN_KINASE_TYR"/>
    <property type="match status" value="1"/>
</dbReference>
<dbReference type="Gene3D" id="1.10.510.10">
    <property type="entry name" value="Transferase(Phosphotransferase) domain 1"/>
    <property type="match status" value="1"/>
</dbReference>
<dbReference type="PROSITE" id="PS50011">
    <property type="entry name" value="PROTEIN_KINASE_DOM"/>
    <property type="match status" value="1"/>
</dbReference>
<organism evidence="2 3">
    <name type="scientific">Candidatus Lokiarchaeum ossiferum</name>
    <dbReference type="NCBI Taxonomy" id="2951803"/>
    <lineage>
        <taxon>Archaea</taxon>
        <taxon>Promethearchaeati</taxon>
        <taxon>Promethearchaeota</taxon>
        <taxon>Promethearchaeia</taxon>
        <taxon>Promethearchaeales</taxon>
        <taxon>Promethearchaeaceae</taxon>
        <taxon>Candidatus Lokiarchaeum</taxon>
    </lineage>
</organism>
<dbReference type="Gene3D" id="3.30.200.20">
    <property type="entry name" value="Phosphorylase Kinase, domain 1"/>
    <property type="match status" value="1"/>
</dbReference>
<dbReference type="InterPro" id="IPR045133">
    <property type="entry name" value="IRE1/2-like"/>
</dbReference>
<dbReference type="InterPro" id="IPR000719">
    <property type="entry name" value="Prot_kinase_dom"/>
</dbReference>
<dbReference type="InterPro" id="IPR011009">
    <property type="entry name" value="Kinase-like_dom_sf"/>
</dbReference>
<dbReference type="SMART" id="SM00220">
    <property type="entry name" value="S_TKc"/>
    <property type="match status" value="1"/>
</dbReference>
<accession>A0ABY6HLD6</accession>
<protein>
    <recommendedName>
        <fullName evidence="1">Protein kinase domain-containing protein</fullName>
    </recommendedName>
</protein>
<dbReference type="PANTHER" id="PTHR13954:SF6">
    <property type="entry name" value="NON-SPECIFIC SERINE_THREONINE PROTEIN KINASE"/>
    <property type="match status" value="1"/>
</dbReference>
<dbReference type="SUPFAM" id="SSF56112">
    <property type="entry name" value="Protein kinase-like (PK-like)"/>
    <property type="match status" value="1"/>
</dbReference>
<proteinExistence type="predicted"/>
<name>A0ABY6HLD6_9ARCH</name>
<dbReference type="Proteomes" id="UP001208689">
    <property type="component" value="Chromosome"/>
</dbReference>
<sequence>MPITIGKSIEIDGFTFNVKKILGKGGLSTVFLAEYAETGEEVAIKEFVYQQYYDPYTKKNDCAEFFDNEVLNTIAQANCGNHCVKVLHYEKKEDLQTPEYYVVLSLIKGITFLDFYREFIQSSRGLENLDLSSIVRNIFIPLAKHLDYCHSHEFIVHRDFSLNNIIIIKEEDEDDLHDFWPVLIDWGISKYVGEEWIFHTPKPYMTDKMPMDIPITQKGAPPEIKFGYMPTAASDIYYLSHLMYFVFTGGIMREDSEILNNDDYVLSPKSINWYIPTEYNEVVKKMSQYEPADRPKDMKVVIKMLEELVQIQHVHFDFEFFMDPDTNEITGEKIQ</sequence>
<dbReference type="PANTHER" id="PTHR13954">
    <property type="entry name" value="IRE1-RELATED"/>
    <property type="match status" value="1"/>
</dbReference>
<dbReference type="Pfam" id="PF00069">
    <property type="entry name" value="Pkinase"/>
    <property type="match status" value="1"/>
</dbReference>
<dbReference type="EMBL" id="CP104013">
    <property type="protein sequence ID" value="UYP44319.1"/>
    <property type="molecule type" value="Genomic_DNA"/>
</dbReference>
<evidence type="ECO:0000259" key="1">
    <source>
        <dbReference type="PROSITE" id="PS50011"/>
    </source>
</evidence>
<gene>
    <name evidence="2" type="ORF">NEF87_000604</name>
</gene>
<feature type="domain" description="Protein kinase" evidence="1">
    <location>
        <begin position="16"/>
        <end position="316"/>
    </location>
</feature>
<evidence type="ECO:0000313" key="3">
    <source>
        <dbReference type="Proteomes" id="UP001208689"/>
    </source>
</evidence>
<keyword evidence="3" id="KW-1185">Reference proteome</keyword>
<dbReference type="InterPro" id="IPR008266">
    <property type="entry name" value="Tyr_kinase_AS"/>
</dbReference>
<reference evidence="2" key="1">
    <citation type="submission" date="2022-09" db="EMBL/GenBank/DDBJ databases">
        <title>Actin cytoskeleton and complex cell architecture in an #Asgard archaeon.</title>
        <authorList>
            <person name="Ponce Toledo R.I."/>
            <person name="Schleper C."/>
            <person name="Rodrigues Oliveira T."/>
            <person name="Wollweber F."/>
            <person name="Xu J."/>
            <person name="Rittmann S."/>
            <person name="Klingl A."/>
            <person name="Pilhofer M."/>
        </authorList>
    </citation>
    <scope>NUCLEOTIDE SEQUENCE</scope>
    <source>
        <strain evidence="2">B-35</strain>
    </source>
</reference>